<evidence type="ECO:0000256" key="5">
    <source>
        <dbReference type="ARBA" id="ARBA00023242"/>
    </source>
</evidence>
<feature type="region of interest" description="Disordered" evidence="6">
    <location>
        <begin position="202"/>
        <end position="247"/>
    </location>
</feature>
<evidence type="ECO:0000256" key="1">
    <source>
        <dbReference type="ARBA" id="ARBA00004123"/>
    </source>
</evidence>
<dbReference type="PANTHER" id="PTHR16223">
    <property type="entry name" value="TRANSCRIPTION FACTOR BHLH83-RELATED"/>
    <property type="match status" value="1"/>
</dbReference>
<feature type="compositionally biased region" description="Polar residues" evidence="6">
    <location>
        <begin position="165"/>
        <end position="181"/>
    </location>
</feature>
<dbReference type="GO" id="GO:0005634">
    <property type="term" value="C:nucleus"/>
    <property type="evidence" value="ECO:0007669"/>
    <property type="project" value="UniProtKB-SubCell"/>
</dbReference>
<dbReference type="SMART" id="SM00353">
    <property type="entry name" value="HLH"/>
    <property type="match status" value="1"/>
</dbReference>
<dbReference type="InterPro" id="IPR036638">
    <property type="entry name" value="HLH_DNA-bd_sf"/>
</dbReference>
<dbReference type="PANTHER" id="PTHR16223:SF109">
    <property type="entry name" value="BHLH DOMAIN-CONTAINING PROTEIN"/>
    <property type="match status" value="1"/>
</dbReference>
<dbReference type="SUPFAM" id="SSF47459">
    <property type="entry name" value="HLH, helix-loop-helix DNA-binding domain"/>
    <property type="match status" value="1"/>
</dbReference>
<organism evidence="8 9">
    <name type="scientific">Turnera subulata</name>
    <dbReference type="NCBI Taxonomy" id="218843"/>
    <lineage>
        <taxon>Eukaryota</taxon>
        <taxon>Viridiplantae</taxon>
        <taxon>Streptophyta</taxon>
        <taxon>Embryophyta</taxon>
        <taxon>Tracheophyta</taxon>
        <taxon>Spermatophyta</taxon>
        <taxon>Magnoliopsida</taxon>
        <taxon>eudicotyledons</taxon>
        <taxon>Gunneridae</taxon>
        <taxon>Pentapetalae</taxon>
        <taxon>rosids</taxon>
        <taxon>fabids</taxon>
        <taxon>Malpighiales</taxon>
        <taxon>Passifloraceae</taxon>
        <taxon>Turnera</taxon>
    </lineage>
</organism>
<dbReference type="GO" id="GO:0000978">
    <property type="term" value="F:RNA polymerase II cis-regulatory region sequence-specific DNA binding"/>
    <property type="evidence" value="ECO:0007669"/>
    <property type="project" value="TreeGrafter"/>
</dbReference>
<reference evidence="8" key="1">
    <citation type="submission" date="2022-02" db="EMBL/GenBank/DDBJ databases">
        <authorList>
            <person name="Henning P.M."/>
            <person name="McCubbin A.G."/>
            <person name="Shore J.S."/>
        </authorList>
    </citation>
    <scope>NUCLEOTIDE SEQUENCE</scope>
    <source>
        <strain evidence="8">F60SS</strain>
        <tissue evidence="8">Leaves</tissue>
    </source>
</reference>
<dbReference type="AlphaFoldDB" id="A0A9Q0FNM3"/>
<reference evidence="8" key="2">
    <citation type="journal article" date="2023" name="Plants (Basel)">
        <title>Annotation of the Turnera subulata (Passifloraceae) Draft Genome Reveals the S-Locus Evolved after the Divergence of Turneroideae from Passifloroideae in a Stepwise Manner.</title>
        <authorList>
            <person name="Henning P.M."/>
            <person name="Roalson E.H."/>
            <person name="Mir W."/>
            <person name="McCubbin A.G."/>
            <person name="Shore J.S."/>
        </authorList>
    </citation>
    <scope>NUCLEOTIDE SEQUENCE</scope>
    <source>
        <strain evidence="8">F60SS</strain>
    </source>
</reference>
<evidence type="ECO:0000256" key="3">
    <source>
        <dbReference type="ARBA" id="ARBA00023125"/>
    </source>
</evidence>
<evidence type="ECO:0000313" key="9">
    <source>
        <dbReference type="Proteomes" id="UP001141552"/>
    </source>
</evidence>
<feature type="domain" description="BHLH" evidence="7">
    <location>
        <begin position="215"/>
        <end position="265"/>
    </location>
</feature>
<evidence type="ECO:0000259" key="7">
    <source>
        <dbReference type="PROSITE" id="PS50888"/>
    </source>
</evidence>
<dbReference type="CDD" id="cd11393">
    <property type="entry name" value="bHLH_AtbHLH_like"/>
    <property type="match status" value="1"/>
</dbReference>
<dbReference type="OrthoDB" id="1627850at2759"/>
<dbReference type="InterPro" id="IPR045843">
    <property type="entry name" value="IND-like"/>
</dbReference>
<dbReference type="GO" id="GO:0046983">
    <property type="term" value="F:protein dimerization activity"/>
    <property type="evidence" value="ECO:0007669"/>
    <property type="project" value="InterPro"/>
</dbReference>
<keyword evidence="2" id="KW-0805">Transcription regulation</keyword>
<evidence type="ECO:0000256" key="6">
    <source>
        <dbReference type="SAM" id="MobiDB-lite"/>
    </source>
</evidence>
<dbReference type="EMBL" id="JAKUCV010004879">
    <property type="protein sequence ID" value="KAJ4833737.1"/>
    <property type="molecule type" value="Genomic_DNA"/>
</dbReference>
<evidence type="ECO:0000256" key="4">
    <source>
        <dbReference type="ARBA" id="ARBA00023163"/>
    </source>
</evidence>
<comment type="caution">
    <text evidence="8">The sequence shown here is derived from an EMBL/GenBank/DDBJ whole genome shotgun (WGS) entry which is preliminary data.</text>
</comment>
<keyword evidence="4" id="KW-0804">Transcription</keyword>
<dbReference type="Pfam" id="PF00010">
    <property type="entry name" value="HLH"/>
    <property type="match status" value="1"/>
</dbReference>
<dbReference type="PROSITE" id="PS50888">
    <property type="entry name" value="BHLH"/>
    <property type="match status" value="1"/>
</dbReference>
<dbReference type="InterPro" id="IPR045239">
    <property type="entry name" value="bHLH95_bHLH"/>
</dbReference>
<dbReference type="Proteomes" id="UP001141552">
    <property type="component" value="Unassembled WGS sequence"/>
</dbReference>
<sequence length="385" mass="43113">MDEQSGNRNPLELLALNFHGDANDVSYGVGFDSTQQFISLGQNQPHDLSLPRWPHYSSTPQNYFEFFTENPALLGESSTTVKAENMSPPSNSTIFEGLSGIQRDLLLNNPGMACGSELSASSAINDPGYLKSNPYMVNSNNYDYDAPLHLACFKQRNEAEEAHTFGSSQHQNHSQNPTLWTQDASSFSIGNVSESHPRVTVSESVFVPEPHQNVRRQRKSPRNDRQRRKEENEQIRKLQELLPSDKKGKNQTDILGNVFAYIKQLQFQINELVKSGQGGEPTSAPMVYIKERGHFLDDGLRKESLEEMLLKLIEENPSAAVKVFESKGYSVVPIALAAREVVPYGLFLGIGFDVLTLFIVELMTLLATWYFGEQLGILGEQLNLR</sequence>
<feature type="region of interest" description="Disordered" evidence="6">
    <location>
        <begin position="162"/>
        <end position="181"/>
    </location>
</feature>
<keyword evidence="5" id="KW-0539">Nucleus</keyword>
<evidence type="ECO:0000256" key="2">
    <source>
        <dbReference type="ARBA" id="ARBA00023015"/>
    </source>
</evidence>
<protein>
    <recommendedName>
        <fullName evidence="7">BHLH domain-containing protein</fullName>
    </recommendedName>
</protein>
<feature type="compositionally biased region" description="Basic and acidic residues" evidence="6">
    <location>
        <begin position="221"/>
        <end position="247"/>
    </location>
</feature>
<name>A0A9Q0FNM3_9ROSI</name>
<gene>
    <name evidence="8" type="ORF">Tsubulata_036937</name>
</gene>
<keyword evidence="9" id="KW-1185">Reference proteome</keyword>
<dbReference type="GO" id="GO:0000981">
    <property type="term" value="F:DNA-binding transcription factor activity, RNA polymerase II-specific"/>
    <property type="evidence" value="ECO:0007669"/>
    <property type="project" value="TreeGrafter"/>
</dbReference>
<dbReference type="Gene3D" id="4.10.280.10">
    <property type="entry name" value="Helix-loop-helix DNA-binding domain"/>
    <property type="match status" value="1"/>
</dbReference>
<dbReference type="InterPro" id="IPR011598">
    <property type="entry name" value="bHLH_dom"/>
</dbReference>
<accession>A0A9Q0FNM3</accession>
<proteinExistence type="predicted"/>
<evidence type="ECO:0000313" key="8">
    <source>
        <dbReference type="EMBL" id="KAJ4833737.1"/>
    </source>
</evidence>
<keyword evidence="3" id="KW-0238">DNA-binding</keyword>
<comment type="subcellular location">
    <subcellularLocation>
        <location evidence="1">Nucleus</location>
    </subcellularLocation>
</comment>